<accession>A0A1B3Z5Q5</accession>
<evidence type="ECO:0000313" key="1">
    <source>
        <dbReference type="EMBL" id="AOH82764.1"/>
    </source>
</evidence>
<gene>
    <name evidence="1" type="ORF">AWL63_00980</name>
</gene>
<dbReference type="EMBL" id="CP014168">
    <property type="protein sequence ID" value="AOH82764.1"/>
    <property type="molecule type" value="Genomic_DNA"/>
</dbReference>
<reference evidence="1 2" key="1">
    <citation type="submission" date="2016-01" db="EMBL/GenBank/DDBJ databases">
        <title>Complete genome and mega plasmid sequence of Sphingomonas panacis DCY99 elicits systemic resistance in rice to Xanthomonas oryzae.</title>
        <authorList>
            <person name="Kim Y.J."/>
            <person name="Yang D.C."/>
            <person name="Sing P."/>
        </authorList>
    </citation>
    <scope>NUCLEOTIDE SEQUENCE [LARGE SCALE GENOMIC DNA]</scope>
    <source>
        <strain evidence="1 2">DCY99</strain>
    </source>
</reference>
<organism evidence="1 2">
    <name type="scientific">Sphingomonas panacis</name>
    <dbReference type="NCBI Taxonomy" id="1560345"/>
    <lineage>
        <taxon>Bacteria</taxon>
        <taxon>Pseudomonadati</taxon>
        <taxon>Pseudomonadota</taxon>
        <taxon>Alphaproteobacteria</taxon>
        <taxon>Sphingomonadales</taxon>
        <taxon>Sphingomonadaceae</taxon>
        <taxon>Sphingomonas</taxon>
    </lineage>
</organism>
<proteinExistence type="predicted"/>
<dbReference type="OrthoDB" id="7586073at2"/>
<evidence type="ECO:0000313" key="2">
    <source>
        <dbReference type="Proteomes" id="UP000094256"/>
    </source>
</evidence>
<keyword evidence="2" id="KW-1185">Reference proteome</keyword>
<protein>
    <submittedName>
        <fullName evidence="1">Uncharacterized protein</fullName>
    </submittedName>
</protein>
<dbReference type="RefSeq" id="WP_069203348.1">
    <property type="nucleotide sequence ID" value="NZ_CP014168.1"/>
</dbReference>
<dbReference type="KEGG" id="span:AWL63_00980"/>
<name>A0A1B3Z5Q5_9SPHN</name>
<dbReference type="STRING" id="1560345.AWL63_00980"/>
<dbReference type="AlphaFoldDB" id="A0A1B3Z5Q5"/>
<sequence>MLSGLAGRGRTIGAAAQARAITEGAARLQAAFPELTVSGEDDAIVLVGRVSREDARLRWIGSLLR</sequence>
<dbReference type="Proteomes" id="UP000094256">
    <property type="component" value="Chromosome"/>
</dbReference>